<sequence>MARITEQLNNPFHLKWVRKHFYHGSTASPHME</sequence>
<organism evidence="1 2">
    <name type="scientific">Fusarium oxysporum f. sp. lycopersici (strain 4287 / CBS 123668 / FGSC 9935 / NRRL 34936)</name>
    <name type="common">Fusarium vascular wilt of tomato</name>
    <dbReference type="NCBI Taxonomy" id="426428"/>
    <lineage>
        <taxon>Eukaryota</taxon>
        <taxon>Fungi</taxon>
        <taxon>Dikarya</taxon>
        <taxon>Ascomycota</taxon>
        <taxon>Pezizomycotina</taxon>
        <taxon>Sordariomycetes</taxon>
        <taxon>Hypocreomycetidae</taxon>
        <taxon>Hypocreales</taxon>
        <taxon>Nectriaceae</taxon>
        <taxon>Fusarium</taxon>
        <taxon>Fusarium oxysporum species complex</taxon>
    </lineage>
</organism>
<gene>
    <name evidence="1" type="ORF">FOXG_22897</name>
</gene>
<dbReference type="OrthoDB" id="5028454at2759"/>
<feature type="non-terminal residue" evidence="1">
    <location>
        <position position="32"/>
    </location>
</feature>
<dbReference type="AlphaFoldDB" id="A0A0J9WW53"/>
<dbReference type="GeneID" id="28963603"/>
<evidence type="ECO:0000313" key="1">
    <source>
        <dbReference type="EMBL" id="KNB20682.1"/>
    </source>
</evidence>
<dbReference type="VEuPathDB" id="FungiDB:FOXG_22897"/>
<dbReference type="Proteomes" id="UP000009097">
    <property type="component" value="Unassembled WGS sequence"/>
</dbReference>
<dbReference type="RefSeq" id="XP_018258727.1">
    <property type="nucleotide sequence ID" value="XM_018403317.1"/>
</dbReference>
<evidence type="ECO:0000313" key="2">
    <source>
        <dbReference type="Proteomes" id="UP000009097"/>
    </source>
</evidence>
<accession>A0A0J9WW53</accession>
<reference evidence="1" key="2">
    <citation type="journal article" date="2010" name="Nature">
        <title>Comparative genomics reveals mobile pathogenicity chromosomes in Fusarium.</title>
        <authorList>
            <person name="Ma L.J."/>
            <person name="van der Does H.C."/>
            <person name="Borkovich K.A."/>
            <person name="Coleman J.J."/>
            <person name="Daboussi M.J."/>
            <person name="Di Pietro A."/>
            <person name="Dufresne M."/>
            <person name="Freitag M."/>
            <person name="Grabherr M."/>
            <person name="Henrissat B."/>
            <person name="Houterman P.M."/>
            <person name="Kang S."/>
            <person name="Shim W.B."/>
            <person name="Woloshuk C."/>
            <person name="Xie X."/>
            <person name="Xu J.R."/>
            <person name="Antoniw J."/>
            <person name="Baker S.E."/>
            <person name="Bluhm B.H."/>
            <person name="Breakspear A."/>
            <person name="Brown D.W."/>
            <person name="Butchko R.A."/>
            <person name="Chapman S."/>
            <person name="Coulson R."/>
            <person name="Coutinho P.M."/>
            <person name="Danchin E.G."/>
            <person name="Diener A."/>
            <person name="Gale L.R."/>
            <person name="Gardiner D.M."/>
            <person name="Goff S."/>
            <person name="Hammond-Kosack K.E."/>
            <person name="Hilburn K."/>
            <person name="Hua-Van A."/>
            <person name="Jonkers W."/>
            <person name="Kazan K."/>
            <person name="Kodira C.D."/>
            <person name="Koehrsen M."/>
            <person name="Kumar L."/>
            <person name="Lee Y.H."/>
            <person name="Li L."/>
            <person name="Manners J.M."/>
            <person name="Miranda-Saavedra D."/>
            <person name="Mukherjee M."/>
            <person name="Park G."/>
            <person name="Park J."/>
            <person name="Park S.Y."/>
            <person name="Proctor R.H."/>
            <person name="Regev A."/>
            <person name="Ruiz-Roldan M.C."/>
            <person name="Sain D."/>
            <person name="Sakthikumar S."/>
            <person name="Sykes S."/>
            <person name="Schwartz D.C."/>
            <person name="Turgeon B.G."/>
            <person name="Wapinski I."/>
            <person name="Yoder O."/>
            <person name="Young S."/>
            <person name="Zeng Q."/>
            <person name="Zhou S."/>
            <person name="Galagan J."/>
            <person name="Cuomo C.A."/>
            <person name="Kistler H.C."/>
            <person name="Rep M."/>
        </authorList>
    </citation>
    <scope>NUCLEOTIDE SEQUENCE [LARGE SCALE GENOMIC DNA]</scope>
    <source>
        <strain evidence="1">4287</strain>
    </source>
</reference>
<name>A0A0J9WW53_FUSO4</name>
<proteinExistence type="predicted"/>
<reference evidence="1" key="1">
    <citation type="submission" date="2007-04" db="EMBL/GenBank/DDBJ databases">
        <authorList>
            <consortium name="The Broad Institute Genome Sequencing Platform"/>
            <person name="Birren B."/>
            <person name="Lander E."/>
            <person name="Galagan J."/>
            <person name="Nusbaum C."/>
            <person name="Devon K."/>
            <person name="Ma L.-J."/>
            <person name="Jaffe D."/>
            <person name="Butler J."/>
            <person name="Alvarez P."/>
            <person name="Gnerre S."/>
            <person name="Grabherr M."/>
            <person name="Kleber M."/>
            <person name="Mauceli E."/>
            <person name="Brockman W."/>
            <person name="MacCallum I.A."/>
            <person name="Young S."/>
            <person name="LaButti K."/>
            <person name="DeCaprio D."/>
            <person name="Crawford M."/>
            <person name="Koehrsen M."/>
            <person name="Engels R."/>
            <person name="Montgomery P."/>
            <person name="Pearson M."/>
            <person name="Howarth C."/>
            <person name="Larson L."/>
            <person name="White J."/>
            <person name="O'Leary S."/>
            <person name="Kodira C."/>
            <person name="Zeng Q."/>
            <person name="Yandava C."/>
            <person name="Alvarado L."/>
            <person name="Kistler C."/>
            <person name="Shim W.-B."/>
            <person name="Kang S."/>
            <person name="Woloshuk C."/>
        </authorList>
    </citation>
    <scope>NUCLEOTIDE SEQUENCE</scope>
    <source>
        <strain evidence="1">4287</strain>
    </source>
</reference>
<protein>
    <submittedName>
        <fullName evidence="1">Uncharacterized protein</fullName>
    </submittedName>
</protein>
<dbReference type="EMBL" id="DS231756">
    <property type="protein sequence ID" value="KNB20682.1"/>
    <property type="molecule type" value="Genomic_DNA"/>
</dbReference>
<dbReference type="KEGG" id="fox:FOXG_22897"/>